<dbReference type="Proteomes" id="UP000830395">
    <property type="component" value="Chromosome 11"/>
</dbReference>
<accession>A0ACC5YPC6</accession>
<protein>
    <submittedName>
        <fullName evidence="1">Uncharacterized protein</fullName>
    </submittedName>
</protein>
<dbReference type="EMBL" id="CM040985">
    <property type="protein sequence ID" value="MCJ8737288.1"/>
    <property type="molecule type" value="Genomic_DNA"/>
</dbReference>
<sequence length="203" mass="22282">MDSVEEEDVSARVLLRNVLHTETQRSPVTRSVSRDLRLPRVRRSSRLRNAPETPHDALRNKLKQKLHETAVQSPLPPGKRARSRGGTQDTAAAAALPSPALYDDDVTPRGLLRGIIQTEPETSLLLSGQTAVPQEDQQGVETSIHSNRRSDGVSGLELPDLATEPLTHVIRGMSRRRPPPTFNVSAFEKQLDQPSGSKLQSAV</sequence>
<evidence type="ECO:0000313" key="2">
    <source>
        <dbReference type="Proteomes" id="UP000830395"/>
    </source>
</evidence>
<proteinExistence type="predicted"/>
<evidence type="ECO:0000313" key="1">
    <source>
        <dbReference type="EMBL" id="MCJ8737288.1"/>
    </source>
</evidence>
<comment type="caution">
    <text evidence="1">The sequence shown here is derived from an EMBL/GenBank/DDBJ whole genome shotgun (WGS) entry which is preliminary data.</text>
</comment>
<keyword evidence="2" id="KW-1185">Reference proteome</keyword>
<gene>
    <name evidence="1" type="ORF">PDJAM_G00022320</name>
</gene>
<organism evidence="1 2">
    <name type="scientific">Pangasius djambal</name>
    <dbReference type="NCBI Taxonomy" id="1691987"/>
    <lineage>
        <taxon>Eukaryota</taxon>
        <taxon>Metazoa</taxon>
        <taxon>Chordata</taxon>
        <taxon>Craniata</taxon>
        <taxon>Vertebrata</taxon>
        <taxon>Euteleostomi</taxon>
        <taxon>Actinopterygii</taxon>
        <taxon>Neopterygii</taxon>
        <taxon>Teleostei</taxon>
        <taxon>Ostariophysi</taxon>
        <taxon>Siluriformes</taxon>
        <taxon>Pangasiidae</taxon>
        <taxon>Pangasius</taxon>
    </lineage>
</organism>
<name>A0ACC5YPC6_9TELE</name>
<reference evidence="1" key="1">
    <citation type="submission" date="2020-02" db="EMBL/GenBank/DDBJ databases">
        <title>Genome sequencing of the panga catfish, Pangasius djambal.</title>
        <authorList>
            <person name="Wen M."/>
            <person name="Zahm M."/>
            <person name="Roques C."/>
            <person name="Cabau C."/>
            <person name="Klopp C."/>
            <person name="Donnadieu C."/>
            <person name="Jouanno E."/>
            <person name="Avarre J.-C."/>
            <person name="Campet M."/>
            <person name="Ha T."/>
            <person name="Dugue R."/>
            <person name="Lampietro C."/>
            <person name="Louis A."/>
            <person name="Herpin A."/>
            <person name="Echchiki A."/>
            <person name="Berthelot C."/>
            <person name="Parey E."/>
            <person name="Roest-Crollius H."/>
            <person name="Braasch I."/>
            <person name="Postlethwait J.H."/>
            <person name="Bobe J."/>
            <person name="Montfort J."/>
            <person name="Bouchez O."/>
            <person name="Begum T."/>
            <person name="Schartl M."/>
            <person name="Gustiano R."/>
            <person name="Guiguen Y."/>
        </authorList>
    </citation>
    <scope>NUCLEOTIDE SEQUENCE</scope>
    <source>
        <strain evidence="1">Pdj_M5554</strain>
    </source>
</reference>